<accession>F2R5B6</accession>
<dbReference type="EMBL" id="FR845719">
    <property type="protein sequence ID" value="CCA58520.1"/>
    <property type="molecule type" value="Genomic_DNA"/>
</dbReference>
<protein>
    <submittedName>
        <fullName evidence="1">Uncharacterized protein</fullName>
    </submittedName>
</protein>
<evidence type="ECO:0000313" key="2">
    <source>
        <dbReference type="Proteomes" id="UP000006854"/>
    </source>
</evidence>
<sequence>MPVLYEARTAEDGRIPLFGTDPLHVLQFMNSRVVRP</sequence>
<organism evidence="1 2">
    <name type="scientific">Streptomyces venezuelae (strain ATCC 10712 / CBS 650.69 / DSM 40230 / JCM 4526 / NBRC 13096 / PD 04745)</name>
    <dbReference type="NCBI Taxonomy" id="953739"/>
    <lineage>
        <taxon>Bacteria</taxon>
        <taxon>Bacillati</taxon>
        <taxon>Actinomycetota</taxon>
        <taxon>Actinomycetes</taxon>
        <taxon>Kitasatosporales</taxon>
        <taxon>Streptomycetaceae</taxon>
        <taxon>Streptomyces</taxon>
    </lineage>
</organism>
<gene>
    <name evidence="1" type="ordered locus">SVEN_5234</name>
</gene>
<reference evidence="1 2" key="1">
    <citation type="journal article" date="2011" name="BMC Genomics">
        <title>Genome-wide analysis of the role of GlnR in Streptomyces venezuelae provides new insights into global nitrogen regulation in actinomycetes.</title>
        <authorList>
            <person name="Pullan S.T."/>
            <person name="Bibb M.J."/>
            <person name="Merrick M."/>
        </authorList>
    </citation>
    <scope>NUCLEOTIDE SEQUENCE [LARGE SCALE GENOMIC DNA]</scope>
    <source>
        <strain evidence="2">ATCC 10712 / CBS 650.69 / DSM 40230 / JCM 4526 / NBRC 13096 / PD 04745</strain>
    </source>
</reference>
<dbReference type="KEGG" id="sve:SVEN_5234"/>
<dbReference type="STRING" id="953739.SVEN_5234"/>
<proteinExistence type="predicted"/>
<name>F2R5B6_STRVP</name>
<dbReference type="HOGENOM" id="CLU_3358910_0_0_11"/>
<dbReference type="Proteomes" id="UP000006854">
    <property type="component" value="Chromosome"/>
</dbReference>
<evidence type="ECO:0000313" key="1">
    <source>
        <dbReference type="EMBL" id="CCA58520.1"/>
    </source>
</evidence>
<dbReference type="AlphaFoldDB" id="F2R5B6"/>
<keyword evidence="2" id="KW-1185">Reference proteome</keyword>